<proteinExistence type="predicted"/>
<dbReference type="SUPFAM" id="SSF46785">
    <property type="entry name" value="Winged helix' DNA-binding domain"/>
    <property type="match status" value="1"/>
</dbReference>
<dbReference type="InterPro" id="IPR001845">
    <property type="entry name" value="HTH_ArsR_DNA-bd_dom"/>
</dbReference>
<dbReference type="EMBL" id="BAABFX010000019">
    <property type="protein sequence ID" value="GAA4391223.1"/>
    <property type="molecule type" value="Genomic_DNA"/>
</dbReference>
<dbReference type="Pfam" id="PF12840">
    <property type="entry name" value="HTH_20"/>
    <property type="match status" value="1"/>
</dbReference>
<evidence type="ECO:0000313" key="4">
    <source>
        <dbReference type="Proteomes" id="UP001500390"/>
    </source>
</evidence>
<name>A0ABP8JI19_9MICO</name>
<dbReference type="SMART" id="SM00418">
    <property type="entry name" value="HTH_ARSR"/>
    <property type="match status" value="1"/>
</dbReference>
<reference evidence="4" key="1">
    <citation type="journal article" date="2019" name="Int. J. Syst. Evol. Microbiol.">
        <title>The Global Catalogue of Microorganisms (GCM) 10K type strain sequencing project: providing services to taxonomists for standard genome sequencing and annotation.</title>
        <authorList>
            <consortium name="The Broad Institute Genomics Platform"/>
            <consortium name="The Broad Institute Genome Sequencing Center for Infectious Disease"/>
            <person name="Wu L."/>
            <person name="Ma J."/>
        </authorList>
    </citation>
    <scope>NUCLEOTIDE SEQUENCE [LARGE SCALE GENOMIC DNA]</scope>
    <source>
        <strain evidence="4">JCM 17738</strain>
    </source>
</reference>
<evidence type="ECO:0000259" key="2">
    <source>
        <dbReference type="PROSITE" id="PS50987"/>
    </source>
</evidence>
<dbReference type="PROSITE" id="PS50987">
    <property type="entry name" value="HTH_ARSR_2"/>
    <property type="match status" value="1"/>
</dbReference>
<sequence length="214" mass="23427">MPTSKTPQPASDRTSTPDVGDPAAPHTGIRLDATSLRVLAHPLRSRLLSQLRVGGPATATDLAATLGTNSGATSYHLRKLESVGLVADTGEGEGKRRLWRAATDFHSYYPSDFEGDEDSETALNWLARDYVRHFSEQAERWVDVSPGWPGDWQDACGSSDDMVLLTAPQLQAMRDEISEVVGRYRRVGQGNPDAKRIAVYLFAYALDLDKAPSR</sequence>
<feature type="region of interest" description="Disordered" evidence="1">
    <location>
        <begin position="1"/>
        <end position="26"/>
    </location>
</feature>
<protein>
    <submittedName>
        <fullName evidence="3">Helix-turn-helix domain-containing protein</fullName>
    </submittedName>
</protein>
<dbReference type="Proteomes" id="UP001500390">
    <property type="component" value="Unassembled WGS sequence"/>
</dbReference>
<accession>A0ABP8JI19</accession>
<evidence type="ECO:0000256" key="1">
    <source>
        <dbReference type="SAM" id="MobiDB-lite"/>
    </source>
</evidence>
<dbReference type="InterPro" id="IPR036388">
    <property type="entry name" value="WH-like_DNA-bd_sf"/>
</dbReference>
<dbReference type="Gene3D" id="1.10.10.10">
    <property type="entry name" value="Winged helix-like DNA-binding domain superfamily/Winged helix DNA-binding domain"/>
    <property type="match status" value="1"/>
</dbReference>
<gene>
    <name evidence="3" type="ORF">GCM10023153_08870</name>
</gene>
<feature type="domain" description="HTH arsR-type" evidence="2">
    <location>
        <begin position="24"/>
        <end position="120"/>
    </location>
</feature>
<feature type="compositionally biased region" description="Polar residues" evidence="1">
    <location>
        <begin position="1"/>
        <end position="17"/>
    </location>
</feature>
<keyword evidence="4" id="KW-1185">Reference proteome</keyword>
<organism evidence="3 4">
    <name type="scientific">Ornithinibacter aureus</name>
    <dbReference type="NCBI Taxonomy" id="622664"/>
    <lineage>
        <taxon>Bacteria</taxon>
        <taxon>Bacillati</taxon>
        <taxon>Actinomycetota</taxon>
        <taxon>Actinomycetes</taxon>
        <taxon>Micrococcales</taxon>
        <taxon>Intrasporangiaceae</taxon>
        <taxon>Ornithinibacter</taxon>
    </lineage>
</organism>
<dbReference type="InterPro" id="IPR036390">
    <property type="entry name" value="WH_DNA-bd_sf"/>
</dbReference>
<dbReference type="CDD" id="cd00090">
    <property type="entry name" value="HTH_ARSR"/>
    <property type="match status" value="1"/>
</dbReference>
<comment type="caution">
    <text evidence="3">The sequence shown here is derived from an EMBL/GenBank/DDBJ whole genome shotgun (WGS) entry which is preliminary data.</text>
</comment>
<dbReference type="RefSeq" id="WP_159900847.1">
    <property type="nucleotide sequence ID" value="NZ_BAABFX010000019.1"/>
</dbReference>
<evidence type="ECO:0000313" key="3">
    <source>
        <dbReference type="EMBL" id="GAA4391223.1"/>
    </source>
</evidence>
<dbReference type="InterPro" id="IPR011991">
    <property type="entry name" value="ArsR-like_HTH"/>
</dbReference>